<comment type="catalytic activity">
    <reaction evidence="11">
        <text>5,6-dihydrouracil + NAD(+) = uracil + NADH + H(+)</text>
        <dbReference type="Rhea" id="RHEA:20189"/>
        <dbReference type="ChEBI" id="CHEBI:15378"/>
        <dbReference type="ChEBI" id="CHEBI:15901"/>
        <dbReference type="ChEBI" id="CHEBI:17568"/>
        <dbReference type="ChEBI" id="CHEBI:57540"/>
        <dbReference type="ChEBI" id="CHEBI:57945"/>
        <dbReference type="EC" id="1.3.1.1"/>
    </reaction>
</comment>
<dbReference type="Gene3D" id="3.50.50.60">
    <property type="entry name" value="FAD/NAD(P)-binding domain"/>
    <property type="match status" value="2"/>
</dbReference>
<sequence>MSDVISKDEEHEMSADSAVEKKGTHLERMAPVKDSRPYSPCRAACPVNTDVQAYVGFIAQGRYNEAFEVIRSVNPIASVCSMICHHPCEQSCRRCNVDEPLAVRPLKRFVLESTTEYRRNKRKLVEKTKGKSIGIVGSGPSGLTAANDLADLGYQVSIYERHPVLGGMLASAIPPYRLPRKTLQEDIDDVISKGIEVRTGCEIGRDITISDIISKHDAVLLALGLSQSRSLNIPGVDGPGVLLAIPFLEDVAFGRKPALGGRVLVIGGGNVAMDVARSARRLGVNNVEMICLESAEEMPAWKWEVDEAVEEGISIHHRWGPKAVSREGDKVKGLEVVKVTQVFDTNGRFSPAFDNNQTKFIEADTIIITIGQMANVSFLKDSPVQVDERGRVVWDPKTHMSSARGVFCSGEVVTGPGSAIAAAASGHRSAMAIHLYLQGENIEGRLPSYEKEKIPQLPSEVVERITKEPRMKIKHLPPETRCSSFTAFEFNYDEEEALKEAGRCRGCGGGAVVDTKKCMACLTCQRVCPYGAPVVTSVSEIRPEYCQACGLCAPECPGEAISMVSYDVREFRDALPSVIGSVDPKRQDPVIVAFLCSHHVGVLGFSLPENIRKVAVHCTSRIDVNDLLKALECGADGVAVVRCSSATCKYKGIENRVKARVERTKQLVSMLGMEAGRVGILTADSNDVASYSSVCEEFANGIRQMGLRTR</sequence>
<evidence type="ECO:0000256" key="6">
    <source>
        <dbReference type="ARBA" id="ARBA00023004"/>
    </source>
</evidence>
<dbReference type="PROSITE" id="PS00198">
    <property type="entry name" value="4FE4S_FER_1"/>
    <property type="match status" value="2"/>
</dbReference>
<dbReference type="Pfam" id="PF02662">
    <property type="entry name" value="FlpD"/>
    <property type="match status" value="1"/>
</dbReference>
<dbReference type="PANTHER" id="PTHR43073">
    <property type="entry name" value="DIHYDROPYRIMIDINE DEHYDROGENASE [NADP(+)]"/>
    <property type="match status" value="1"/>
</dbReference>
<evidence type="ECO:0000256" key="2">
    <source>
        <dbReference type="ARBA" id="ARBA00022630"/>
    </source>
</evidence>
<keyword evidence="3" id="KW-0288">FMN</keyword>
<evidence type="ECO:0000256" key="1">
    <source>
        <dbReference type="ARBA" id="ARBA00001917"/>
    </source>
</evidence>
<accession>A0A2U3QIH5</accession>
<evidence type="ECO:0000313" key="17">
    <source>
        <dbReference type="EMBL" id="SPQ01203.1"/>
    </source>
</evidence>
<evidence type="ECO:0000256" key="14">
    <source>
        <dbReference type="ARBA" id="ARBA00049728"/>
    </source>
</evidence>
<evidence type="ECO:0000256" key="11">
    <source>
        <dbReference type="ARBA" id="ARBA00048792"/>
    </source>
</evidence>
<gene>
    <name evidence="17" type="ORF">NBG4_470004</name>
</gene>
<dbReference type="PROSITE" id="PS51379">
    <property type="entry name" value="4FE4S_FER_2"/>
    <property type="match status" value="2"/>
</dbReference>
<dbReference type="GO" id="GO:0004159">
    <property type="term" value="F:dihydropyrimidine dehydrogenase (NAD+) activity"/>
    <property type="evidence" value="ECO:0007669"/>
    <property type="project" value="UniProtKB-EC"/>
</dbReference>
<dbReference type="InterPro" id="IPR017896">
    <property type="entry name" value="4Fe4S_Fe-S-bd"/>
</dbReference>
<dbReference type="SUPFAM" id="SSF46548">
    <property type="entry name" value="alpha-helical ferredoxin"/>
    <property type="match status" value="1"/>
</dbReference>
<evidence type="ECO:0000256" key="7">
    <source>
        <dbReference type="ARBA" id="ARBA00023014"/>
    </source>
</evidence>
<keyword evidence="6" id="KW-0408">Iron</keyword>
<dbReference type="GO" id="GO:0046872">
    <property type="term" value="F:metal ion binding"/>
    <property type="evidence" value="ECO:0007669"/>
    <property type="project" value="UniProtKB-KW"/>
</dbReference>
<evidence type="ECO:0000256" key="5">
    <source>
        <dbReference type="ARBA" id="ARBA00023002"/>
    </source>
</evidence>
<dbReference type="Pfam" id="PF14691">
    <property type="entry name" value="Fer4_20"/>
    <property type="match status" value="1"/>
</dbReference>
<evidence type="ECO:0000256" key="13">
    <source>
        <dbReference type="ARBA" id="ARBA00049714"/>
    </source>
</evidence>
<dbReference type="GO" id="GO:0051536">
    <property type="term" value="F:iron-sulfur cluster binding"/>
    <property type="evidence" value="ECO:0007669"/>
    <property type="project" value="UniProtKB-KW"/>
</dbReference>
<comment type="catalytic activity">
    <reaction evidence="10">
        <text>5,6-dihydrothymine + NAD(+) = thymine + NADH + H(+)</text>
        <dbReference type="Rhea" id="RHEA:28791"/>
        <dbReference type="ChEBI" id="CHEBI:15378"/>
        <dbReference type="ChEBI" id="CHEBI:17821"/>
        <dbReference type="ChEBI" id="CHEBI:27468"/>
        <dbReference type="ChEBI" id="CHEBI:57540"/>
        <dbReference type="ChEBI" id="CHEBI:57945"/>
        <dbReference type="EC" id="1.3.1.1"/>
    </reaction>
</comment>
<feature type="domain" description="4Fe-4S ferredoxin-type" evidence="16">
    <location>
        <begin position="540"/>
        <end position="566"/>
    </location>
</feature>
<dbReference type="Gene3D" id="1.10.1060.10">
    <property type="entry name" value="Alpha-helical ferredoxin"/>
    <property type="match status" value="1"/>
</dbReference>
<feature type="domain" description="4Fe-4S ferredoxin-type" evidence="16">
    <location>
        <begin position="509"/>
        <end position="538"/>
    </location>
</feature>
<dbReference type="EMBL" id="OUUY01000094">
    <property type="protein sequence ID" value="SPQ01203.1"/>
    <property type="molecule type" value="Genomic_DNA"/>
</dbReference>
<dbReference type="InterPro" id="IPR023753">
    <property type="entry name" value="FAD/NAD-binding_dom"/>
</dbReference>
<feature type="region of interest" description="Disordered" evidence="15">
    <location>
        <begin position="1"/>
        <end position="33"/>
    </location>
</feature>
<keyword evidence="18" id="KW-1185">Reference proteome</keyword>
<evidence type="ECO:0000256" key="8">
    <source>
        <dbReference type="ARBA" id="ARBA00030119"/>
    </source>
</evidence>
<dbReference type="InterPro" id="IPR009051">
    <property type="entry name" value="Helical_ferredxn"/>
</dbReference>
<dbReference type="AlphaFoldDB" id="A0A2U3QIH5"/>
<dbReference type="Proteomes" id="UP000245125">
    <property type="component" value="Unassembled WGS sequence"/>
</dbReference>
<evidence type="ECO:0000256" key="12">
    <source>
        <dbReference type="ARBA" id="ARBA00049578"/>
    </source>
</evidence>
<evidence type="ECO:0000256" key="15">
    <source>
        <dbReference type="SAM" id="MobiDB-lite"/>
    </source>
</evidence>
<dbReference type="PRINTS" id="PR00419">
    <property type="entry name" value="ADXRDTASE"/>
</dbReference>
<dbReference type="InterPro" id="IPR028261">
    <property type="entry name" value="DPD_II"/>
</dbReference>
<keyword evidence="7" id="KW-0411">Iron-sulfur</keyword>
<evidence type="ECO:0000259" key="16">
    <source>
        <dbReference type="PROSITE" id="PS51379"/>
    </source>
</evidence>
<evidence type="ECO:0000256" key="4">
    <source>
        <dbReference type="ARBA" id="ARBA00022723"/>
    </source>
</evidence>
<comment type="subunit">
    <text evidence="13">Heterotetramer of 2 PreA and 2 PreT subunits.</text>
</comment>
<evidence type="ECO:0000256" key="10">
    <source>
        <dbReference type="ARBA" id="ARBA00047685"/>
    </source>
</evidence>
<dbReference type="Pfam" id="PF00037">
    <property type="entry name" value="Fer4"/>
    <property type="match status" value="2"/>
</dbReference>
<reference evidence="18" key="1">
    <citation type="submission" date="2018-03" db="EMBL/GenBank/DDBJ databases">
        <authorList>
            <person name="Zecchin S."/>
        </authorList>
    </citation>
    <scope>NUCLEOTIDE SEQUENCE [LARGE SCALE GENOMIC DNA]</scope>
</reference>
<evidence type="ECO:0000256" key="3">
    <source>
        <dbReference type="ARBA" id="ARBA00022643"/>
    </source>
</evidence>
<dbReference type="InterPro" id="IPR003813">
    <property type="entry name" value="MvhD/FlpD"/>
</dbReference>
<evidence type="ECO:0000313" key="18">
    <source>
        <dbReference type="Proteomes" id="UP000245125"/>
    </source>
</evidence>
<dbReference type="Pfam" id="PF07992">
    <property type="entry name" value="Pyr_redox_2"/>
    <property type="match status" value="1"/>
</dbReference>
<dbReference type="PANTHER" id="PTHR43073:SF2">
    <property type="entry name" value="DIHYDROPYRIMIDINE DEHYDROGENASE [NADP(+)]"/>
    <property type="match status" value="1"/>
</dbReference>
<dbReference type="SUPFAM" id="SSF51971">
    <property type="entry name" value="Nucleotide-binding domain"/>
    <property type="match status" value="1"/>
</dbReference>
<proteinExistence type="predicted"/>
<dbReference type="OrthoDB" id="9803192at2"/>
<keyword evidence="2" id="KW-0285">Flavoprotein</keyword>
<organism evidence="17 18">
    <name type="scientific">Candidatus Sulfobium mesophilum</name>
    <dbReference type="NCBI Taxonomy" id="2016548"/>
    <lineage>
        <taxon>Bacteria</taxon>
        <taxon>Pseudomonadati</taxon>
        <taxon>Nitrospirota</taxon>
        <taxon>Nitrospiria</taxon>
        <taxon>Nitrospirales</taxon>
        <taxon>Nitrospiraceae</taxon>
        <taxon>Candidatus Sulfobium</taxon>
    </lineage>
</organism>
<keyword evidence="4" id="KW-0479">Metal-binding</keyword>
<evidence type="ECO:0000256" key="9">
    <source>
        <dbReference type="ARBA" id="ARBA00032722"/>
    </source>
</evidence>
<protein>
    <recommendedName>
        <fullName evidence="14">dihydrouracil dehydrogenase (NAD(+))</fullName>
        <ecNumber evidence="14">1.3.1.1</ecNumber>
    </recommendedName>
    <alternativeName>
        <fullName evidence="9">Dihydrothymine dehydrogenase</fullName>
    </alternativeName>
    <alternativeName>
        <fullName evidence="8">Dihydrouracil dehydrogenase</fullName>
    </alternativeName>
</protein>
<dbReference type="SUPFAM" id="SSF54862">
    <property type="entry name" value="4Fe-4S ferredoxins"/>
    <property type="match status" value="1"/>
</dbReference>
<dbReference type="Gene3D" id="3.30.70.20">
    <property type="match status" value="1"/>
</dbReference>
<dbReference type="InterPro" id="IPR036188">
    <property type="entry name" value="FAD/NAD-bd_sf"/>
</dbReference>
<keyword evidence="5" id="KW-0560">Oxidoreductase</keyword>
<dbReference type="InterPro" id="IPR017900">
    <property type="entry name" value="4Fe4S_Fe_S_CS"/>
</dbReference>
<comment type="function">
    <text evidence="12">Involved in pyrimidine base degradation. Catalyzes physiologically the reduction of uracil to 5,6-dihydrouracil (DHU) by using NADH as a specific cosubstrate. It also catalyzes the reverse reaction and the reduction of thymine to 5,6-dihydrothymine (DHT).</text>
</comment>
<comment type="cofactor">
    <cofactor evidence="1">
        <name>FMN</name>
        <dbReference type="ChEBI" id="CHEBI:58210"/>
    </cofactor>
</comment>
<name>A0A2U3QIH5_9BACT</name>
<dbReference type="EC" id="1.3.1.1" evidence="14"/>